<evidence type="ECO:0000313" key="4">
    <source>
        <dbReference type="Proteomes" id="UP001549363"/>
    </source>
</evidence>
<dbReference type="Gene3D" id="1.20.120.450">
    <property type="entry name" value="dinb family like domain"/>
    <property type="match status" value="1"/>
</dbReference>
<dbReference type="EMBL" id="JBEPSB010000002">
    <property type="protein sequence ID" value="MET4559810.1"/>
    <property type="molecule type" value="Genomic_DNA"/>
</dbReference>
<evidence type="ECO:0000256" key="1">
    <source>
        <dbReference type="ARBA" id="ARBA00008635"/>
    </source>
</evidence>
<comment type="similarity">
    <text evidence="1">Belongs to the DinB family.</text>
</comment>
<dbReference type="InterPro" id="IPR034660">
    <property type="entry name" value="DinB/YfiT-like"/>
</dbReference>
<keyword evidence="4" id="KW-1185">Reference proteome</keyword>
<gene>
    <name evidence="3" type="ORF">ABIA69_000953</name>
</gene>
<evidence type="ECO:0000256" key="2">
    <source>
        <dbReference type="ARBA" id="ARBA00022723"/>
    </source>
</evidence>
<accession>A0ABV2PFV8</accession>
<organism evidence="3 4">
    <name type="scientific">Lysinibacillus parviboronicapiens</name>
    <dbReference type="NCBI Taxonomy" id="436516"/>
    <lineage>
        <taxon>Bacteria</taxon>
        <taxon>Bacillati</taxon>
        <taxon>Bacillota</taxon>
        <taxon>Bacilli</taxon>
        <taxon>Bacillales</taxon>
        <taxon>Bacillaceae</taxon>
        <taxon>Lysinibacillus</taxon>
    </lineage>
</organism>
<dbReference type="Pfam" id="PF05163">
    <property type="entry name" value="DinB"/>
    <property type="match status" value="1"/>
</dbReference>
<reference evidence="3 4" key="1">
    <citation type="submission" date="2024-06" db="EMBL/GenBank/DDBJ databases">
        <title>Sorghum-associated microbial communities from plants grown in Nebraska, USA.</title>
        <authorList>
            <person name="Schachtman D."/>
        </authorList>
    </citation>
    <scope>NUCLEOTIDE SEQUENCE [LARGE SCALE GENOMIC DNA]</scope>
    <source>
        <strain evidence="3 4">736</strain>
    </source>
</reference>
<dbReference type="SUPFAM" id="SSF109854">
    <property type="entry name" value="DinB/YfiT-like putative metalloenzymes"/>
    <property type="match status" value="1"/>
</dbReference>
<dbReference type="RefSeq" id="WP_354471077.1">
    <property type="nucleotide sequence ID" value="NZ_JBEPSB010000002.1"/>
</dbReference>
<evidence type="ECO:0000313" key="3">
    <source>
        <dbReference type="EMBL" id="MET4559810.1"/>
    </source>
</evidence>
<name>A0ABV2PFV8_9BACI</name>
<dbReference type="InterPro" id="IPR007837">
    <property type="entry name" value="DinB"/>
</dbReference>
<dbReference type="Proteomes" id="UP001549363">
    <property type="component" value="Unassembled WGS sequence"/>
</dbReference>
<proteinExistence type="inferred from homology"/>
<sequence>MYRQVDDFLTEWSNASIGTIQVLKAVTDEKLEQSIVEGHSTLGWLGWHLAGAIGYFSYLAGLQVPMLRQEDPVPTTAAEIVAVYEKAANSVKEEVAKLSNEDLLEEVKGFDGPIARGALLRTLLNHQTHHRGQMTVLLRQAGLQVPGVMGPTKEMQK</sequence>
<comment type="caution">
    <text evidence="3">The sequence shown here is derived from an EMBL/GenBank/DDBJ whole genome shotgun (WGS) entry which is preliminary data.</text>
</comment>
<keyword evidence="2" id="KW-0479">Metal-binding</keyword>
<protein>
    <submittedName>
        <fullName evidence="3">Damage-inducible protein DinB</fullName>
    </submittedName>
</protein>